<accession>A0A3P3W3B7</accession>
<dbReference type="Proteomes" id="UP000275719">
    <property type="component" value="Unassembled WGS sequence"/>
</dbReference>
<dbReference type="AlphaFoldDB" id="A0A3P3W3B7"/>
<feature type="domain" description="NAD(P)-binding" evidence="1">
    <location>
        <begin position="7"/>
        <end position="203"/>
    </location>
</feature>
<dbReference type="EMBL" id="RQVQ01000037">
    <property type="protein sequence ID" value="RRJ88907.1"/>
    <property type="molecule type" value="Genomic_DNA"/>
</dbReference>
<dbReference type="InterPro" id="IPR018247">
    <property type="entry name" value="EF_Hand_1_Ca_BS"/>
</dbReference>
<dbReference type="PANTHER" id="PTHR43355">
    <property type="entry name" value="FLAVIN REDUCTASE (NADPH)"/>
    <property type="match status" value="1"/>
</dbReference>
<organism evidence="2 3">
    <name type="scientific">Paenimyroides tangerinum</name>
    <dbReference type="NCBI Taxonomy" id="2488728"/>
    <lineage>
        <taxon>Bacteria</taxon>
        <taxon>Pseudomonadati</taxon>
        <taxon>Bacteroidota</taxon>
        <taxon>Flavobacteriia</taxon>
        <taxon>Flavobacteriales</taxon>
        <taxon>Flavobacteriaceae</taxon>
        <taxon>Paenimyroides</taxon>
    </lineage>
</organism>
<protein>
    <submittedName>
        <fullName evidence="2">NAD-dependent epimerase/dehydratase family protein</fullName>
    </submittedName>
</protein>
<dbReference type="InterPro" id="IPR051606">
    <property type="entry name" value="Polyketide_Oxido-like"/>
</dbReference>
<dbReference type="GO" id="GO:0016646">
    <property type="term" value="F:oxidoreductase activity, acting on the CH-NH group of donors, NAD or NADP as acceptor"/>
    <property type="evidence" value="ECO:0007669"/>
    <property type="project" value="TreeGrafter"/>
</dbReference>
<comment type="caution">
    <text evidence="2">The sequence shown here is derived from an EMBL/GenBank/DDBJ whole genome shotgun (WGS) entry which is preliminary data.</text>
</comment>
<gene>
    <name evidence="2" type="ORF">EG240_13230</name>
</gene>
<keyword evidence="3" id="KW-1185">Reference proteome</keyword>
<dbReference type="Gene3D" id="3.40.50.720">
    <property type="entry name" value="NAD(P)-binding Rossmann-like Domain"/>
    <property type="match status" value="1"/>
</dbReference>
<sequence length="216" mass="23559">MRVVLVGASGFVGLKILQELVDRGHSVKAIARDISKLPRIKHVECESLDINETDKFVNAINAADAVISSFNAGWTNPNLYEDFLKGSIAIEKAVIAAGTKRFIVVGGAGSLYDKDGNQFVDGADFPSQIKPGATAARDYFNHLKQNLILNWTFFSPALEMHPGTSGVRKGAYRTGLNEPVFNDEGRSILSAEDVAVAIVDELEFPHFVKQRFTAAY</sequence>
<dbReference type="InterPro" id="IPR036291">
    <property type="entry name" value="NAD(P)-bd_dom_sf"/>
</dbReference>
<dbReference type="PROSITE" id="PS00018">
    <property type="entry name" value="EF_HAND_1"/>
    <property type="match status" value="1"/>
</dbReference>
<dbReference type="PANTHER" id="PTHR43355:SF2">
    <property type="entry name" value="FLAVIN REDUCTASE (NADPH)"/>
    <property type="match status" value="1"/>
</dbReference>
<dbReference type="SUPFAM" id="SSF51735">
    <property type="entry name" value="NAD(P)-binding Rossmann-fold domains"/>
    <property type="match status" value="1"/>
</dbReference>
<proteinExistence type="predicted"/>
<evidence type="ECO:0000313" key="2">
    <source>
        <dbReference type="EMBL" id="RRJ88907.1"/>
    </source>
</evidence>
<evidence type="ECO:0000259" key="1">
    <source>
        <dbReference type="Pfam" id="PF13460"/>
    </source>
</evidence>
<dbReference type="Pfam" id="PF13460">
    <property type="entry name" value="NAD_binding_10"/>
    <property type="match status" value="1"/>
</dbReference>
<reference evidence="2 3" key="1">
    <citation type="submission" date="2018-11" db="EMBL/GenBank/DDBJ databases">
        <title>Flavobacterium sp. nov., YIM 102701-2 draft genome.</title>
        <authorList>
            <person name="Li G."/>
            <person name="Jiang Y."/>
        </authorList>
    </citation>
    <scope>NUCLEOTIDE SEQUENCE [LARGE SCALE GENOMIC DNA]</scope>
    <source>
        <strain evidence="2 3">YIM 102701-2</strain>
    </source>
</reference>
<evidence type="ECO:0000313" key="3">
    <source>
        <dbReference type="Proteomes" id="UP000275719"/>
    </source>
</evidence>
<dbReference type="OrthoDB" id="9785372at2"/>
<dbReference type="RefSeq" id="WP_125019838.1">
    <property type="nucleotide sequence ID" value="NZ_RQVQ01000037.1"/>
</dbReference>
<dbReference type="InterPro" id="IPR016040">
    <property type="entry name" value="NAD(P)-bd_dom"/>
</dbReference>
<name>A0A3P3W3B7_9FLAO</name>